<dbReference type="Proteomes" id="UP000006514">
    <property type="component" value="Unassembled WGS sequence"/>
</dbReference>
<accession>J0CZK0</accession>
<dbReference type="InParanoid" id="J0CZK0"/>
<protein>
    <submittedName>
        <fullName evidence="2">Uncharacterized protein</fullName>
    </submittedName>
</protein>
<dbReference type="OrthoDB" id="2987315at2759"/>
<reference evidence="3" key="1">
    <citation type="journal article" date="2012" name="Science">
        <title>The Paleozoic origin of enzymatic lignin decomposition reconstructed from 31 fungal genomes.</title>
        <authorList>
            <person name="Floudas D."/>
            <person name="Binder M."/>
            <person name="Riley R."/>
            <person name="Barry K."/>
            <person name="Blanchette R.A."/>
            <person name="Henrissat B."/>
            <person name="Martinez A.T."/>
            <person name="Otillar R."/>
            <person name="Spatafora J.W."/>
            <person name="Yadav J.S."/>
            <person name="Aerts A."/>
            <person name="Benoit I."/>
            <person name="Boyd A."/>
            <person name="Carlson A."/>
            <person name="Copeland A."/>
            <person name="Coutinho P.M."/>
            <person name="de Vries R.P."/>
            <person name="Ferreira P."/>
            <person name="Findley K."/>
            <person name="Foster B."/>
            <person name="Gaskell J."/>
            <person name="Glotzer D."/>
            <person name="Gorecki P."/>
            <person name="Heitman J."/>
            <person name="Hesse C."/>
            <person name="Hori C."/>
            <person name="Igarashi K."/>
            <person name="Jurgens J.A."/>
            <person name="Kallen N."/>
            <person name="Kersten P."/>
            <person name="Kohler A."/>
            <person name="Kuees U."/>
            <person name="Kumar T.K.A."/>
            <person name="Kuo A."/>
            <person name="LaButti K."/>
            <person name="Larrondo L.F."/>
            <person name="Lindquist E."/>
            <person name="Ling A."/>
            <person name="Lombard V."/>
            <person name="Lucas S."/>
            <person name="Lundell T."/>
            <person name="Martin R."/>
            <person name="McLaughlin D.J."/>
            <person name="Morgenstern I."/>
            <person name="Morin E."/>
            <person name="Murat C."/>
            <person name="Nagy L.G."/>
            <person name="Nolan M."/>
            <person name="Ohm R.A."/>
            <person name="Patyshakuliyeva A."/>
            <person name="Rokas A."/>
            <person name="Ruiz-Duenas F.J."/>
            <person name="Sabat G."/>
            <person name="Salamov A."/>
            <person name="Samejima M."/>
            <person name="Schmutz J."/>
            <person name="Slot J.C."/>
            <person name="St John F."/>
            <person name="Stenlid J."/>
            <person name="Sun H."/>
            <person name="Sun S."/>
            <person name="Syed K."/>
            <person name="Tsang A."/>
            <person name="Wiebenga A."/>
            <person name="Young D."/>
            <person name="Pisabarro A."/>
            <person name="Eastwood D.C."/>
            <person name="Martin F."/>
            <person name="Cullen D."/>
            <person name="Grigoriev I.V."/>
            <person name="Hibbett D.S."/>
        </authorList>
    </citation>
    <scope>NUCLEOTIDE SEQUENCE [LARGE SCALE GENOMIC DNA]</scope>
    <source>
        <strain evidence="3">TFB10046</strain>
    </source>
</reference>
<gene>
    <name evidence="2" type="ORF">AURDEDRAFT_173833</name>
</gene>
<organism evidence="2 3">
    <name type="scientific">Auricularia subglabra (strain TFB-10046 / SS5)</name>
    <name type="common">White-rot fungus</name>
    <name type="synonym">Auricularia delicata (strain TFB10046)</name>
    <dbReference type="NCBI Taxonomy" id="717982"/>
    <lineage>
        <taxon>Eukaryota</taxon>
        <taxon>Fungi</taxon>
        <taxon>Dikarya</taxon>
        <taxon>Basidiomycota</taxon>
        <taxon>Agaricomycotina</taxon>
        <taxon>Agaricomycetes</taxon>
        <taxon>Auriculariales</taxon>
        <taxon>Auriculariaceae</taxon>
        <taxon>Auricularia</taxon>
    </lineage>
</organism>
<name>J0CZK0_AURST</name>
<evidence type="ECO:0000313" key="2">
    <source>
        <dbReference type="EMBL" id="EJD37076.1"/>
    </source>
</evidence>
<proteinExistence type="predicted"/>
<feature type="region of interest" description="Disordered" evidence="1">
    <location>
        <begin position="41"/>
        <end position="61"/>
    </location>
</feature>
<dbReference type="EMBL" id="JH687847">
    <property type="protein sequence ID" value="EJD37076.1"/>
    <property type="molecule type" value="Genomic_DNA"/>
</dbReference>
<dbReference type="AlphaFoldDB" id="J0CZK0"/>
<keyword evidence="3" id="KW-1185">Reference proteome</keyword>
<evidence type="ECO:0000256" key="1">
    <source>
        <dbReference type="SAM" id="MobiDB-lite"/>
    </source>
</evidence>
<dbReference type="KEGG" id="adl:AURDEDRAFT_173833"/>
<sequence length="122" mass="12513">MHAAATTTAAAAATTVPVDAVSGGPQCAHCGWRGGDHAKGCPFDMSPPKPRRHPPNLRTLTPPHLTLYLALTRAMHAVAAAAPSVPVNAVSGGPQCCHCTVRGGGHAPGCPFDMSPPKPRRR</sequence>
<evidence type="ECO:0000313" key="3">
    <source>
        <dbReference type="Proteomes" id="UP000006514"/>
    </source>
</evidence>